<sequence>GENGKNIPMECLAFNRDKEAFDNVETDWVRKYNPEMKCGWAYAIQCIHDGQVKVLNLKKKLLEQIMLAAEDLGDPTDTETGWDVNFKRVKTGPNVFNVEYQLQVLRCKTRALGDEEKALVEELKSMQDVLPRPTPEAQKDLLDRIAGASHEVPDEVESELSKEDVPW</sequence>
<feature type="non-terminal residue" evidence="1">
    <location>
        <position position="1"/>
    </location>
</feature>
<dbReference type="EMBL" id="UINC01091495">
    <property type="protein sequence ID" value="SVC44306.1"/>
    <property type="molecule type" value="Genomic_DNA"/>
</dbReference>
<accession>A0A382M5Z8</accession>
<dbReference type="InterPro" id="IPR044947">
    <property type="entry name" value="Phage_T4_Gp32_ssDNA-bd_sf"/>
</dbReference>
<gene>
    <name evidence="1" type="ORF">METZ01_LOCUS297160</name>
</gene>
<dbReference type="AlphaFoldDB" id="A0A382M5Z8"/>
<organism evidence="1">
    <name type="scientific">marine metagenome</name>
    <dbReference type="NCBI Taxonomy" id="408172"/>
    <lineage>
        <taxon>unclassified sequences</taxon>
        <taxon>metagenomes</taxon>
        <taxon>ecological metagenomes</taxon>
    </lineage>
</organism>
<protein>
    <recommendedName>
        <fullName evidence="2">Bacteriophage T4 Gp32 single-stranded DNA-binding domain-containing protein</fullName>
    </recommendedName>
</protein>
<dbReference type="Gene3D" id="3.90.198.10">
    <property type="entry name" value="Replication Fork Single-Stranded Dna Binding Protein"/>
    <property type="match status" value="1"/>
</dbReference>
<evidence type="ECO:0008006" key="2">
    <source>
        <dbReference type="Google" id="ProtNLM"/>
    </source>
</evidence>
<evidence type="ECO:0000313" key="1">
    <source>
        <dbReference type="EMBL" id="SVC44306.1"/>
    </source>
</evidence>
<proteinExistence type="predicted"/>
<reference evidence="1" key="1">
    <citation type="submission" date="2018-05" db="EMBL/GenBank/DDBJ databases">
        <authorList>
            <person name="Lanie J.A."/>
            <person name="Ng W.-L."/>
            <person name="Kazmierczak K.M."/>
            <person name="Andrzejewski T.M."/>
            <person name="Davidsen T.M."/>
            <person name="Wayne K.J."/>
            <person name="Tettelin H."/>
            <person name="Glass J.I."/>
            <person name="Rusch D."/>
            <person name="Podicherti R."/>
            <person name="Tsui H.-C.T."/>
            <person name="Winkler M.E."/>
        </authorList>
    </citation>
    <scope>NUCLEOTIDE SEQUENCE</scope>
</reference>
<name>A0A382M5Z8_9ZZZZ</name>